<evidence type="ECO:0000313" key="2">
    <source>
        <dbReference type="Proteomes" id="UP000031307"/>
    </source>
</evidence>
<dbReference type="InterPro" id="IPR009061">
    <property type="entry name" value="DNA-bd_dom_put_sf"/>
</dbReference>
<name>A0A0C1C693_9BACT</name>
<comment type="caution">
    <text evidence="1">The sequence shown here is derived from an EMBL/GenBank/DDBJ whole genome shotgun (WGS) entry which is preliminary data.</text>
</comment>
<dbReference type="Pfam" id="PF05930">
    <property type="entry name" value="Phage_AlpA"/>
    <property type="match status" value="1"/>
</dbReference>
<dbReference type="Proteomes" id="UP000031307">
    <property type="component" value="Unassembled WGS sequence"/>
</dbReference>
<organism evidence="1 2">
    <name type="scientific">Parachlamydia acanthamoebae</name>
    <dbReference type="NCBI Taxonomy" id="83552"/>
    <lineage>
        <taxon>Bacteria</taxon>
        <taxon>Pseudomonadati</taxon>
        <taxon>Chlamydiota</taxon>
        <taxon>Chlamydiia</taxon>
        <taxon>Parachlamydiales</taxon>
        <taxon>Parachlamydiaceae</taxon>
        <taxon>Parachlamydia</taxon>
    </lineage>
</organism>
<accession>A0A0C1C693</accession>
<dbReference type="InterPro" id="IPR010260">
    <property type="entry name" value="AlpA"/>
</dbReference>
<reference evidence="1 2" key="1">
    <citation type="journal article" date="2014" name="Mol. Biol. Evol.">
        <title>Massive expansion of Ubiquitination-related gene families within the Chlamydiae.</title>
        <authorList>
            <person name="Domman D."/>
            <person name="Collingro A."/>
            <person name="Lagkouvardos I."/>
            <person name="Gehre L."/>
            <person name="Weinmaier T."/>
            <person name="Rattei T."/>
            <person name="Subtil A."/>
            <person name="Horn M."/>
        </authorList>
    </citation>
    <scope>NUCLEOTIDE SEQUENCE [LARGE SCALE GENOMIC DNA]</scope>
    <source>
        <strain evidence="1 2">OEW1</strain>
    </source>
</reference>
<dbReference type="EMBL" id="JSAM01000111">
    <property type="protein sequence ID" value="KIA76645.1"/>
    <property type="molecule type" value="Genomic_DNA"/>
</dbReference>
<sequence>MMKNITAFLRDTEVAMRYGVSRPTIWRWTKNGNFPKPVKLGAGSTRWRSSDIEAWEQSQTQNSATQSTDF</sequence>
<dbReference type="SUPFAM" id="SSF46955">
    <property type="entry name" value="Putative DNA-binding domain"/>
    <property type="match status" value="1"/>
</dbReference>
<evidence type="ECO:0000313" key="1">
    <source>
        <dbReference type="EMBL" id="KIA76645.1"/>
    </source>
</evidence>
<gene>
    <name evidence="1" type="ORF">DB43_AA00700</name>
</gene>
<proteinExistence type="predicted"/>
<dbReference type="AlphaFoldDB" id="A0A0C1C693"/>
<protein>
    <submittedName>
        <fullName evidence="1">Uncharacterized protein ORF88</fullName>
    </submittedName>
</protein>
<dbReference type="Gene3D" id="1.10.238.160">
    <property type="match status" value="1"/>
</dbReference>